<dbReference type="SUPFAM" id="SSF48452">
    <property type="entry name" value="TPR-like"/>
    <property type="match status" value="1"/>
</dbReference>
<evidence type="ECO:0008006" key="5">
    <source>
        <dbReference type="Google" id="ProtNLM"/>
    </source>
</evidence>
<feature type="region of interest" description="Disordered" evidence="1">
    <location>
        <begin position="145"/>
        <end position="183"/>
    </location>
</feature>
<dbReference type="AlphaFoldDB" id="A0A286RBW9"/>
<gene>
    <name evidence="3" type="ORF">THTE_0846</name>
</gene>
<accession>A0A286RBW9</accession>
<evidence type="ECO:0000256" key="2">
    <source>
        <dbReference type="SAM" id="Phobius"/>
    </source>
</evidence>
<keyword evidence="2" id="KW-0812">Transmembrane</keyword>
<feature type="compositionally biased region" description="Basic and acidic residues" evidence="1">
    <location>
        <begin position="145"/>
        <end position="158"/>
    </location>
</feature>
<name>A0A286RBW9_9BACT</name>
<dbReference type="Pfam" id="PF14559">
    <property type="entry name" value="TPR_19"/>
    <property type="match status" value="1"/>
</dbReference>
<keyword evidence="2" id="KW-1133">Transmembrane helix</keyword>
<keyword evidence="2" id="KW-0472">Membrane</keyword>
<dbReference type="Proteomes" id="UP000215086">
    <property type="component" value="Chromosome"/>
</dbReference>
<evidence type="ECO:0000313" key="4">
    <source>
        <dbReference type="Proteomes" id="UP000215086"/>
    </source>
</evidence>
<proteinExistence type="predicted"/>
<evidence type="ECO:0000313" key="3">
    <source>
        <dbReference type="EMBL" id="ASV73448.1"/>
    </source>
</evidence>
<feature type="transmembrane region" description="Helical" evidence="2">
    <location>
        <begin position="27"/>
        <end position="47"/>
    </location>
</feature>
<protein>
    <recommendedName>
        <fullName evidence="5">Tetratricopeptide repeat protein</fullName>
    </recommendedName>
</protein>
<organism evidence="3 4">
    <name type="scientific">Thermogutta terrifontis</name>
    <dbReference type="NCBI Taxonomy" id="1331910"/>
    <lineage>
        <taxon>Bacteria</taxon>
        <taxon>Pseudomonadati</taxon>
        <taxon>Planctomycetota</taxon>
        <taxon>Planctomycetia</taxon>
        <taxon>Pirellulales</taxon>
        <taxon>Thermoguttaceae</taxon>
        <taxon>Thermogutta</taxon>
    </lineage>
</organism>
<keyword evidence="4" id="KW-1185">Reference proteome</keyword>
<dbReference type="KEGG" id="ttf:THTE_0846"/>
<dbReference type="EMBL" id="CP018477">
    <property type="protein sequence ID" value="ASV73448.1"/>
    <property type="molecule type" value="Genomic_DNA"/>
</dbReference>
<reference evidence="3 4" key="1">
    <citation type="journal article" name="Front. Microbiol.">
        <title>Sugar Metabolism of the First Thermophilic Planctomycete Thermogutta terrifontis: Comparative Genomic and Transcriptomic Approaches.</title>
        <authorList>
            <person name="Elcheninov A.G."/>
            <person name="Menzel P."/>
            <person name="Gudbergsdottir S.R."/>
            <person name="Slesarev A.I."/>
            <person name="Kadnikov V.V."/>
            <person name="Krogh A."/>
            <person name="Bonch-Osmolovskaya E.A."/>
            <person name="Peng X."/>
            <person name="Kublanov I.V."/>
        </authorList>
    </citation>
    <scope>NUCLEOTIDE SEQUENCE [LARGE SCALE GENOMIC DNA]</scope>
    <source>
        <strain evidence="3 4">R1</strain>
    </source>
</reference>
<evidence type="ECO:0000256" key="1">
    <source>
        <dbReference type="SAM" id="MobiDB-lite"/>
    </source>
</evidence>
<sequence length="183" mass="20738">MLSAIFQVALATTLLWPELVSAEIKNFLWLAFCAGWITGVVLSWRFVRTEEQRATQRELDDTYPQALHAYLRGDRALAESLLRNRLRRDPQDVEAALLLASVWRRQGRLPAARSLLSKLRKVERAAPWLFEIDRELEILEQLSTAEKEAHRASTETKENPTSQPKSTADVEAAVSWSPTAKAA</sequence>
<dbReference type="InterPro" id="IPR011990">
    <property type="entry name" value="TPR-like_helical_dom_sf"/>
</dbReference>
<dbReference type="Gene3D" id="1.25.40.10">
    <property type="entry name" value="Tetratricopeptide repeat domain"/>
    <property type="match status" value="1"/>
</dbReference>